<sequence>MAEIFYFLSRLLRVQVTAYHERKLIGSPTAQFHCRLALSVIAVFQSHVEWVSINHIMAHEGQLLVLFCTLLSDENFRLPAAECLLQIVSRKGPAKERTPLLILFNQGAIASMLESAQLASAQPLTEVNYNFLKRLTEVLVGMGTQLCSLYGKEPEVTKPDTLAMYLQAVLALTHHQSLSINQTAATLWVALFQHDHLNIEPELQFCLLLLLPKFINPLPRFSSQYGGSAARC</sequence>
<dbReference type="PANTHER" id="PTHR11223">
    <property type="entry name" value="EXPORTIN 1/5"/>
    <property type="match status" value="1"/>
</dbReference>
<dbReference type="Pfam" id="PF08389">
    <property type="entry name" value="Xpo1"/>
    <property type="match status" value="1"/>
</dbReference>
<dbReference type="Proteomes" id="UP001234178">
    <property type="component" value="Unassembled WGS sequence"/>
</dbReference>
<dbReference type="InterPro" id="IPR045065">
    <property type="entry name" value="XPO1/5"/>
</dbReference>
<protein>
    <submittedName>
        <fullName evidence="3">Uncharacterized protein</fullName>
    </submittedName>
</protein>
<organism evidence="3 4">
    <name type="scientific">Daphnia magna</name>
    <dbReference type="NCBI Taxonomy" id="35525"/>
    <lineage>
        <taxon>Eukaryota</taxon>
        <taxon>Metazoa</taxon>
        <taxon>Ecdysozoa</taxon>
        <taxon>Arthropoda</taxon>
        <taxon>Crustacea</taxon>
        <taxon>Branchiopoda</taxon>
        <taxon>Diplostraca</taxon>
        <taxon>Cladocera</taxon>
        <taxon>Anomopoda</taxon>
        <taxon>Daphniidae</taxon>
        <taxon>Daphnia</taxon>
    </lineage>
</organism>
<keyword evidence="4" id="KW-1185">Reference proteome</keyword>
<evidence type="ECO:0000313" key="3">
    <source>
        <dbReference type="EMBL" id="KAK4008071.1"/>
    </source>
</evidence>
<dbReference type="PANTHER" id="PTHR11223:SF3">
    <property type="entry name" value="EXPORTIN-5"/>
    <property type="match status" value="1"/>
</dbReference>
<gene>
    <name evidence="3" type="ORF">OUZ56_013227</name>
</gene>
<dbReference type="InterPro" id="IPR045478">
    <property type="entry name" value="Exportin-5_C"/>
</dbReference>
<feature type="domain" description="Exportin-1/Importin-beta-like" evidence="1">
    <location>
        <begin position="2"/>
        <end position="84"/>
    </location>
</feature>
<comment type="caution">
    <text evidence="3">The sequence shown here is derived from an EMBL/GenBank/DDBJ whole genome shotgun (WGS) entry which is preliminary data.</text>
</comment>
<dbReference type="InterPro" id="IPR016024">
    <property type="entry name" value="ARM-type_fold"/>
</dbReference>
<feature type="domain" description="Exportin-5 C-terminal" evidence="2">
    <location>
        <begin position="127"/>
        <end position="205"/>
    </location>
</feature>
<proteinExistence type="predicted"/>
<dbReference type="InterPro" id="IPR013598">
    <property type="entry name" value="Exportin-1/Importin-b-like"/>
</dbReference>
<evidence type="ECO:0000313" key="4">
    <source>
        <dbReference type="Proteomes" id="UP001234178"/>
    </source>
</evidence>
<reference evidence="3 4" key="1">
    <citation type="journal article" date="2023" name="Nucleic Acids Res.">
        <title>The hologenome of Daphnia magna reveals possible DNA methylation and microbiome-mediated evolution of the host genome.</title>
        <authorList>
            <person name="Chaturvedi A."/>
            <person name="Li X."/>
            <person name="Dhandapani V."/>
            <person name="Marshall H."/>
            <person name="Kissane S."/>
            <person name="Cuenca-Cambronero M."/>
            <person name="Asole G."/>
            <person name="Calvet F."/>
            <person name="Ruiz-Romero M."/>
            <person name="Marangio P."/>
            <person name="Guigo R."/>
            <person name="Rago D."/>
            <person name="Mirbahai L."/>
            <person name="Eastwood N."/>
            <person name="Colbourne J.K."/>
            <person name="Zhou J."/>
            <person name="Mallon E."/>
            <person name="Orsini L."/>
        </authorList>
    </citation>
    <scope>NUCLEOTIDE SEQUENCE [LARGE SCALE GENOMIC DNA]</scope>
    <source>
        <strain evidence="3">LRV0_1</strain>
    </source>
</reference>
<dbReference type="SUPFAM" id="SSF48371">
    <property type="entry name" value="ARM repeat"/>
    <property type="match status" value="1"/>
</dbReference>
<dbReference type="Pfam" id="PF19273">
    <property type="entry name" value="Exportin-5"/>
    <property type="match status" value="1"/>
</dbReference>
<evidence type="ECO:0000259" key="2">
    <source>
        <dbReference type="Pfam" id="PF19273"/>
    </source>
</evidence>
<name>A0ABQ9Z5B1_9CRUS</name>
<dbReference type="InterPro" id="IPR011989">
    <property type="entry name" value="ARM-like"/>
</dbReference>
<dbReference type="EMBL" id="JAOYFB010000002">
    <property type="protein sequence ID" value="KAK4008071.1"/>
    <property type="molecule type" value="Genomic_DNA"/>
</dbReference>
<accession>A0ABQ9Z5B1</accession>
<dbReference type="Gene3D" id="1.25.10.10">
    <property type="entry name" value="Leucine-rich Repeat Variant"/>
    <property type="match status" value="1"/>
</dbReference>
<evidence type="ECO:0000259" key="1">
    <source>
        <dbReference type="Pfam" id="PF08389"/>
    </source>
</evidence>